<dbReference type="SMART" id="SM00494">
    <property type="entry name" value="ChtBD2"/>
    <property type="match status" value="1"/>
</dbReference>
<gene>
    <name evidence="8" type="ORF">BO83DRAFT_441275</name>
</gene>
<dbReference type="VEuPathDB" id="FungiDB:BO83DRAFT_441275"/>
<dbReference type="EMBL" id="MSFU01000035">
    <property type="protein sequence ID" value="PWY63645.1"/>
    <property type="molecule type" value="Genomic_DNA"/>
</dbReference>
<dbReference type="RefSeq" id="XP_025383318.1">
    <property type="nucleotide sequence ID" value="XM_025536323.1"/>
</dbReference>
<accession>A0A317UQ20</accession>
<sequence length="104" mass="11407">MSGSNRTREGNPQPAKMRFTYQALAVFISSLLVNSVAAHACESSAVWPDPADCHKFYQCNPGTEPAHKECGAGTAFNPKISTCDYEQNVPSCFKDPHHPRPFHA</sequence>
<evidence type="ECO:0000313" key="8">
    <source>
        <dbReference type="EMBL" id="PWY63645.1"/>
    </source>
</evidence>
<dbReference type="InterPro" id="IPR036508">
    <property type="entry name" value="Chitin-bd_dom_sf"/>
</dbReference>
<keyword evidence="4" id="KW-1015">Disulfide bond</keyword>
<dbReference type="InterPro" id="IPR051940">
    <property type="entry name" value="Chitin_bind-dev_reg"/>
</dbReference>
<proteinExistence type="predicted"/>
<dbReference type="PANTHER" id="PTHR23301:SF0">
    <property type="entry name" value="CHITIN-BINDING TYPE-2 DOMAIN-CONTAINING PROTEIN-RELATED"/>
    <property type="match status" value="1"/>
</dbReference>
<dbReference type="GeneID" id="37058285"/>
<keyword evidence="1" id="KW-0147">Chitin-binding</keyword>
<dbReference type="GO" id="GO:0005576">
    <property type="term" value="C:extracellular region"/>
    <property type="evidence" value="ECO:0007669"/>
    <property type="project" value="InterPro"/>
</dbReference>
<feature type="chain" id="PRO_5016357121" description="Chitin-binding type-2 domain-containing protein" evidence="6">
    <location>
        <begin position="39"/>
        <end position="104"/>
    </location>
</feature>
<dbReference type="PANTHER" id="PTHR23301">
    <property type="entry name" value="CHITIN BINDING PERITROPHIN-A"/>
    <property type="match status" value="1"/>
</dbReference>
<comment type="caution">
    <text evidence="8">The sequence shown here is derived from an EMBL/GenBank/DDBJ whole genome shotgun (WGS) entry which is preliminary data.</text>
</comment>
<feature type="domain" description="Chitin-binding type-2" evidence="7">
    <location>
        <begin position="38"/>
        <end position="94"/>
    </location>
</feature>
<reference evidence="8" key="1">
    <citation type="submission" date="2016-12" db="EMBL/GenBank/DDBJ databases">
        <title>The genomes of Aspergillus section Nigri reveals drivers in fungal speciation.</title>
        <authorList>
            <consortium name="DOE Joint Genome Institute"/>
            <person name="Vesth T.C."/>
            <person name="Nybo J."/>
            <person name="Theobald S."/>
            <person name="Brandl J."/>
            <person name="Frisvad J.C."/>
            <person name="Nielsen K.F."/>
            <person name="Lyhne E.K."/>
            <person name="Kogle M.E."/>
            <person name="Kuo A."/>
            <person name="Riley R."/>
            <person name="Clum A."/>
            <person name="Nolan M."/>
            <person name="Lipzen A."/>
            <person name="Salamov A."/>
            <person name="Henrissat B."/>
            <person name="Wiebenga A."/>
            <person name="De vries R.P."/>
            <person name="Grigoriev I.V."/>
            <person name="Mortensen U.H."/>
            <person name="Andersen M.R."/>
            <person name="Baker S.E."/>
        </authorList>
    </citation>
    <scope>NUCLEOTIDE SEQUENCE</scope>
    <source>
        <strain evidence="8">CBS 122712</strain>
    </source>
</reference>
<evidence type="ECO:0000256" key="1">
    <source>
        <dbReference type="ARBA" id="ARBA00022669"/>
    </source>
</evidence>
<evidence type="ECO:0000259" key="7">
    <source>
        <dbReference type="PROSITE" id="PS50940"/>
    </source>
</evidence>
<dbReference type="OrthoDB" id="6020543at2759"/>
<protein>
    <recommendedName>
        <fullName evidence="7">Chitin-binding type-2 domain-containing protein</fullName>
    </recommendedName>
</protein>
<dbReference type="Pfam" id="PF01607">
    <property type="entry name" value="CBM_14"/>
    <property type="match status" value="1"/>
</dbReference>
<dbReference type="AlphaFoldDB" id="A0A317UQ20"/>
<evidence type="ECO:0000256" key="5">
    <source>
        <dbReference type="ARBA" id="ARBA00023180"/>
    </source>
</evidence>
<evidence type="ECO:0000313" key="9">
    <source>
        <dbReference type="Proteomes" id="UP000246171"/>
    </source>
</evidence>
<dbReference type="PROSITE" id="PS50940">
    <property type="entry name" value="CHIT_BIND_II"/>
    <property type="match status" value="1"/>
</dbReference>
<dbReference type="Proteomes" id="UP000246171">
    <property type="component" value="Unassembled WGS sequence"/>
</dbReference>
<dbReference type="InterPro" id="IPR002557">
    <property type="entry name" value="Chitin-bd_dom"/>
</dbReference>
<evidence type="ECO:0000256" key="3">
    <source>
        <dbReference type="ARBA" id="ARBA00022737"/>
    </source>
</evidence>
<dbReference type="Gene3D" id="2.170.140.10">
    <property type="entry name" value="Chitin binding domain"/>
    <property type="match status" value="1"/>
</dbReference>
<dbReference type="SUPFAM" id="SSF57625">
    <property type="entry name" value="Invertebrate chitin-binding proteins"/>
    <property type="match status" value="1"/>
</dbReference>
<keyword evidence="9" id="KW-1185">Reference proteome</keyword>
<keyword evidence="5" id="KW-0325">Glycoprotein</keyword>
<dbReference type="GO" id="GO:0008061">
    <property type="term" value="F:chitin binding"/>
    <property type="evidence" value="ECO:0007669"/>
    <property type="project" value="UniProtKB-KW"/>
</dbReference>
<name>A0A317UQ20_ASPEC</name>
<evidence type="ECO:0000256" key="4">
    <source>
        <dbReference type="ARBA" id="ARBA00023157"/>
    </source>
</evidence>
<keyword evidence="2 6" id="KW-0732">Signal</keyword>
<evidence type="ECO:0000256" key="6">
    <source>
        <dbReference type="SAM" id="SignalP"/>
    </source>
</evidence>
<feature type="signal peptide" evidence="6">
    <location>
        <begin position="1"/>
        <end position="38"/>
    </location>
</feature>
<organism evidence="8 9">
    <name type="scientific">Aspergillus eucalypticola (strain CBS 122712 / IBT 29274)</name>
    <dbReference type="NCBI Taxonomy" id="1448314"/>
    <lineage>
        <taxon>Eukaryota</taxon>
        <taxon>Fungi</taxon>
        <taxon>Dikarya</taxon>
        <taxon>Ascomycota</taxon>
        <taxon>Pezizomycotina</taxon>
        <taxon>Eurotiomycetes</taxon>
        <taxon>Eurotiomycetidae</taxon>
        <taxon>Eurotiales</taxon>
        <taxon>Aspergillaceae</taxon>
        <taxon>Aspergillus</taxon>
        <taxon>Aspergillus subgen. Circumdati</taxon>
    </lineage>
</organism>
<keyword evidence="3" id="KW-0677">Repeat</keyword>
<evidence type="ECO:0000256" key="2">
    <source>
        <dbReference type="ARBA" id="ARBA00022729"/>
    </source>
</evidence>